<evidence type="ECO:0000313" key="3">
    <source>
        <dbReference type="EnsemblMetazoa" id="AMAM001179-PA"/>
    </source>
</evidence>
<dbReference type="AlphaFoldDB" id="A0A182S7E0"/>
<reference evidence="4" key="1">
    <citation type="submission" date="2013-09" db="EMBL/GenBank/DDBJ databases">
        <title>The Genome Sequence of Anopheles maculatus species B.</title>
        <authorList>
            <consortium name="The Broad Institute Genomics Platform"/>
            <person name="Neafsey D.E."/>
            <person name="Besansky N."/>
            <person name="Howell P."/>
            <person name="Walton C."/>
            <person name="Young S.K."/>
            <person name="Zeng Q."/>
            <person name="Gargeya S."/>
            <person name="Fitzgerald M."/>
            <person name="Haas B."/>
            <person name="Abouelleil A."/>
            <person name="Allen A.W."/>
            <person name="Alvarado L."/>
            <person name="Arachchi H.M."/>
            <person name="Berlin A.M."/>
            <person name="Chapman S.B."/>
            <person name="Gainer-Dewar J."/>
            <person name="Goldberg J."/>
            <person name="Griggs A."/>
            <person name="Gujja S."/>
            <person name="Hansen M."/>
            <person name="Howarth C."/>
            <person name="Imamovic A."/>
            <person name="Ireland A."/>
            <person name="Larimer J."/>
            <person name="McCowan C."/>
            <person name="Murphy C."/>
            <person name="Pearson M."/>
            <person name="Poon T.W."/>
            <person name="Priest M."/>
            <person name="Roberts A."/>
            <person name="Saif S."/>
            <person name="Shea T."/>
            <person name="Sisk P."/>
            <person name="Sykes S."/>
            <person name="Wortman J."/>
            <person name="Nusbaum C."/>
            <person name="Birren B."/>
        </authorList>
    </citation>
    <scope>NUCLEOTIDE SEQUENCE [LARGE SCALE GENOMIC DNA]</scope>
    <source>
        <strain evidence="4">maculatus3</strain>
    </source>
</reference>
<evidence type="ECO:0000256" key="2">
    <source>
        <dbReference type="SAM" id="MobiDB-lite"/>
    </source>
</evidence>
<feature type="compositionally biased region" description="Basic residues" evidence="2">
    <location>
        <begin position="24"/>
        <end position="35"/>
    </location>
</feature>
<dbReference type="Proteomes" id="UP000075901">
    <property type="component" value="Unassembled WGS sequence"/>
</dbReference>
<evidence type="ECO:0000313" key="4">
    <source>
        <dbReference type="Proteomes" id="UP000075901"/>
    </source>
</evidence>
<evidence type="ECO:0000256" key="1">
    <source>
        <dbReference type="SAM" id="Coils"/>
    </source>
</evidence>
<dbReference type="VEuPathDB" id="VectorBase:AMAM001179"/>
<feature type="coiled-coil region" evidence="1">
    <location>
        <begin position="139"/>
        <end position="166"/>
    </location>
</feature>
<dbReference type="EnsemblMetazoa" id="AMAM001179-RA">
    <property type="protein sequence ID" value="AMAM001179-PA"/>
    <property type="gene ID" value="AMAM001179"/>
</dbReference>
<proteinExistence type="predicted"/>
<feature type="region of interest" description="Disordered" evidence="2">
    <location>
        <begin position="1"/>
        <end position="56"/>
    </location>
</feature>
<organism evidence="3 4">
    <name type="scientific">Anopheles maculatus</name>
    <dbReference type="NCBI Taxonomy" id="74869"/>
    <lineage>
        <taxon>Eukaryota</taxon>
        <taxon>Metazoa</taxon>
        <taxon>Ecdysozoa</taxon>
        <taxon>Arthropoda</taxon>
        <taxon>Hexapoda</taxon>
        <taxon>Insecta</taxon>
        <taxon>Pterygota</taxon>
        <taxon>Neoptera</taxon>
        <taxon>Endopterygota</taxon>
        <taxon>Diptera</taxon>
        <taxon>Nematocera</taxon>
        <taxon>Culicoidea</taxon>
        <taxon>Culicidae</taxon>
        <taxon>Anophelinae</taxon>
        <taxon>Anopheles</taxon>
        <taxon>Anopheles maculatus group</taxon>
    </lineage>
</organism>
<sequence>MIRTQPPRKSKERNKQNNIDKNGSQKKKVSNKRKQQNKDSQPCDGDAGQQDAGDTKIPIKRQWTNSTIEPIIQHQAGNPGAFFLTRNPHHAILQLPTQPNVIDKDTLFSHFKPTRPFIAAHSMPLHTTPGLGPTTPDLMVRALHSKQAYHRELEALEKRYKNVTAEHPLDLDAGENVQHTVAVVYAALLDRNPDPYLHLDMGYDYHFTGGTLVATQAQRSNSSGCIATLFKAIGASLEDVEVLRVEVSKGGDLHCHGDLE</sequence>
<feature type="compositionally biased region" description="Basic residues" evidence="2">
    <location>
        <begin position="1"/>
        <end position="12"/>
    </location>
</feature>
<accession>A0A182S7E0</accession>
<keyword evidence="4" id="KW-1185">Reference proteome</keyword>
<protein>
    <submittedName>
        <fullName evidence="3">Uncharacterized protein</fullName>
    </submittedName>
</protein>
<name>A0A182S7E0_9DIPT</name>
<reference evidence="3" key="2">
    <citation type="submission" date="2020-05" db="UniProtKB">
        <authorList>
            <consortium name="EnsemblMetazoa"/>
        </authorList>
    </citation>
    <scope>IDENTIFICATION</scope>
    <source>
        <strain evidence="3">maculatus3</strain>
    </source>
</reference>
<keyword evidence="1" id="KW-0175">Coiled coil</keyword>